<evidence type="ECO:0000313" key="1">
    <source>
        <dbReference type="EMBL" id="VUC35720.1"/>
    </source>
</evidence>
<evidence type="ECO:0000313" key="2">
    <source>
        <dbReference type="Proteomes" id="UP000766486"/>
    </source>
</evidence>
<comment type="caution">
    <text evidence="1">The sequence shown here is derived from an EMBL/GenBank/DDBJ whole genome shotgun (WGS) entry which is preliminary data.</text>
</comment>
<reference evidence="1 2" key="1">
    <citation type="submission" date="2019-06" db="EMBL/GenBank/DDBJ databases">
        <authorList>
            <person name="Broberg M."/>
        </authorList>
    </citation>
    <scope>NUCLEOTIDE SEQUENCE [LARGE SCALE GENOMIC DNA]</scope>
</reference>
<accession>A0ABY6V0H0</accession>
<dbReference type="EMBL" id="CABFNS010000919">
    <property type="protein sequence ID" value="VUC35720.1"/>
    <property type="molecule type" value="Genomic_DNA"/>
</dbReference>
<dbReference type="Proteomes" id="UP000766486">
    <property type="component" value="Unassembled WGS sequence"/>
</dbReference>
<keyword evidence="2" id="KW-1185">Reference proteome</keyword>
<organism evidence="1 2">
    <name type="scientific">Bionectria ochroleuca</name>
    <name type="common">Gliocladium roseum</name>
    <dbReference type="NCBI Taxonomy" id="29856"/>
    <lineage>
        <taxon>Eukaryota</taxon>
        <taxon>Fungi</taxon>
        <taxon>Dikarya</taxon>
        <taxon>Ascomycota</taxon>
        <taxon>Pezizomycotina</taxon>
        <taxon>Sordariomycetes</taxon>
        <taxon>Hypocreomycetidae</taxon>
        <taxon>Hypocreales</taxon>
        <taxon>Bionectriaceae</taxon>
        <taxon>Clonostachys</taxon>
    </lineage>
</organism>
<gene>
    <name evidence="1" type="ORF">CLO192961_LOCUS426806</name>
</gene>
<name>A0ABY6V0H0_BIOOC</name>
<protein>
    <submittedName>
        <fullName evidence="1">Uncharacterized protein</fullName>
    </submittedName>
</protein>
<proteinExistence type="predicted"/>
<sequence>MKMRKAADAEYPHLRYVRLIIAIVGLKWVTDDADAIAKEAQAFGYDLRKEMQVLVEGFEERYQNIVAETKEDFRIHTTHTLKAYPILVHFLDAIFNLQLIVIKLSDFAFDSIIDFLKFLT</sequence>